<dbReference type="GO" id="GO:0015891">
    <property type="term" value="P:siderophore transport"/>
    <property type="evidence" value="ECO:0007669"/>
    <property type="project" value="InterPro"/>
</dbReference>
<dbReference type="EMBL" id="JACYTR010000038">
    <property type="protein sequence ID" value="MBD8527031.1"/>
    <property type="molecule type" value="Genomic_DNA"/>
</dbReference>
<dbReference type="InterPro" id="IPR037682">
    <property type="entry name" value="TonB_C"/>
</dbReference>
<dbReference type="AlphaFoldDB" id="A0AAW3ZS20"/>
<keyword evidence="7 10" id="KW-0653">Protein transport</keyword>
<dbReference type="PRINTS" id="PR01374">
    <property type="entry name" value="TONBPROTEIN"/>
</dbReference>
<organism evidence="13 14">
    <name type="scientific">Pseudomarimonas arenosa</name>
    <dbReference type="NCBI Taxonomy" id="2774145"/>
    <lineage>
        <taxon>Bacteria</taxon>
        <taxon>Pseudomonadati</taxon>
        <taxon>Pseudomonadota</taxon>
        <taxon>Gammaproteobacteria</taxon>
        <taxon>Lysobacterales</taxon>
        <taxon>Lysobacteraceae</taxon>
        <taxon>Pseudomarimonas</taxon>
    </lineage>
</organism>
<comment type="caution">
    <text evidence="13">The sequence shown here is derived from an EMBL/GenBank/DDBJ whole genome shotgun (WGS) entry which is preliminary data.</text>
</comment>
<dbReference type="Gene3D" id="3.30.1150.10">
    <property type="match status" value="1"/>
</dbReference>
<keyword evidence="3 10" id="KW-0813">Transport</keyword>
<dbReference type="InterPro" id="IPR006260">
    <property type="entry name" value="TonB/TolA_C"/>
</dbReference>
<dbReference type="NCBIfam" id="TIGR01352">
    <property type="entry name" value="tonB_Cterm"/>
    <property type="match status" value="1"/>
</dbReference>
<dbReference type="PANTHER" id="PTHR33446">
    <property type="entry name" value="PROTEIN TONB-RELATED"/>
    <property type="match status" value="1"/>
</dbReference>
<protein>
    <recommendedName>
        <fullName evidence="10">Protein TonB</fullName>
    </recommendedName>
</protein>
<keyword evidence="9 10" id="KW-0472">Membrane</keyword>
<feature type="domain" description="TonB C-terminal" evidence="12">
    <location>
        <begin position="120"/>
        <end position="210"/>
    </location>
</feature>
<dbReference type="GO" id="GO:0030288">
    <property type="term" value="C:outer membrane-bounded periplasmic space"/>
    <property type="evidence" value="ECO:0007669"/>
    <property type="project" value="InterPro"/>
</dbReference>
<evidence type="ECO:0000256" key="1">
    <source>
        <dbReference type="ARBA" id="ARBA00004383"/>
    </source>
</evidence>
<dbReference type="SUPFAM" id="SSF74653">
    <property type="entry name" value="TolA/TonB C-terminal domain"/>
    <property type="match status" value="1"/>
</dbReference>
<dbReference type="PANTHER" id="PTHR33446:SF2">
    <property type="entry name" value="PROTEIN TONB"/>
    <property type="match status" value="1"/>
</dbReference>
<keyword evidence="5 10" id="KW-0997">Cell inner membrane</keyword>
<keyword evidence="8 10" id="KW-1133">Transmembrane helix</keyword>
<evidence type="ECO:0000256" key="6">
    <source>
        <dbReference type="ARBA" id="ARBA00022692"/>
    </source>
</evidence>
<comment type="similarity">
    <text evidence="2 10">Belongs to the TonB family.</text>
</comment>
<feature type="transmembrane region" description="Helical" evidence="10">
    <location>
        <begin position="9"/>
        <end position="29"/>
    </location>
</feature>
<evidence type="ECO:0000313" key="14">
    <source>
        <dbReference type="Proteomes" id="UP000613768"/>
    </source>
</evidence>
<name>A0AAW3ZS20_9GAMM</name>
<dbReference type="InterPro" id="IPR003538">
    <property type="entry name" value="TonB"/>
</dbReference>
<evidence type="ECO:0000256" key="7">
    <source>
        <dbReference type="ARBA" id="ARBA00022927"/>
    </source>
</evidence>
<evidence type="ECO:0000256" key="8">
    <source>
        <dbReference type="ARBA" id="ARBA00022989"/>
    </source>
</evidence>
<dbReference type="RefSeq" id="WP_192030453.1">
    <property type="nucleotide sequence ID" value="NZ_JACYTR010000038.1"/>
</dbReference>
<feature type="region of interest" description="Disordered" evidence="11">
    <location>
        <begin position="39"/>
        <end position="79"/>
    </location>
</feature>
<comment type="subcellular location">
    <subcellularLocation>
        <location evidence="1 10">Cell inner membrane</location>
        <topology evidence="1 10">Single-pass membrane protein</topology>
        <orientation evidence="1 10">Periplasmic side</orientation>
    </subcellularLocation>
</comment>
<evidence type="ECO:0000256" key="10">
    <source>
        <dbReference type="RuleBase" id="RU362123"/>
    </source>
</evidence>
<evidence type="ECO:0000256" key="9">
    <source>
        <dbReference type="ARBA" id="ARBA00023136"/>
    </source>
</evidence>
<feature type="compositionally biased region" description="Basic and acidic residues" evidence="11">
    <location>
        <begin position="49"/>
        <end position="64"/>
    </location>
</feature>
<evidence type="ECO:0000256" key="4">
    <source>
        <dbReference type="ARBA" id="ARBA00022475"/>
    </source>
</evidence>
<keyword evidence="10" id="KW-0735">Signal-anchor</keyword>
<dbReference type="PROSITE" id="PS52015">
    <property type="entry name" value="TONB_CTD"/>
    <property type="match status" value="1"/>
</dbReference>
<evidence type="ECO:0000256" key="11">
    <source>
        <dbReference type="SAM" id="MobiDB-lite"/>
    </source>
</evidence>
<evidence type="ECO:0000313" key="13">
    <source>
        <dbReference type="EMBL" id="MBD8527031.1"/>
    </source>
</evidence>
<reference evidence="13 14" key="1">
    <citation type="submission" date="2020-09" db="EMBL/GenBank/DDBJ databases">
        <title>Pseudoxanthomonas sp. CAU 1598 isolated from sand of Yaerae Beach.</title>
        <authorList>
            <person name="Kim W."/>
        </authorList>
    </citation>
    <scope>NUCLEOTIDE SEQUENCE [LARGE SCALE GENOMIC DNA]</scope>
    <source>
        <strain evidence="13 14">CAU 1598</strain>
    </source>
</reference>
<proteinExistence type="inferred from homology"/>
<comment type="function">
    <text evidence="10">Interacts with outer membrane receptor proteins that carry out high-affinity binding and energy dependent uptake into the periplasmic space of specific substrates. It could act to transduce energy from the cytoplasmic membrane to specific energy-requiring processes in the outer membrane, resulting in the release into the periplasm of ligands bound by these outer membrane proteins.</text>
</comment>
<accession>A0AAW3ZS20</accession>
<evidence type="ECO:0000256" key="2">
    <source>
        <dbReference type="ARBA" id="ARBA00006555"/>
    </source>
</evidence>
<evidence type="ECO:0000259" key="12">
    <source>
        <dbReference type="PROSITE" id="PS52015"/>
    </source>
</evidence>
<sequence length="210" mass="22289">MSARLQPRLIGSASAALGVVMVLGLIFFMNRPLNVNRDDQGGGASSIEVVKKEKPPQQETVRKREPPKRRPARSAPAPLVGLDGGLSGLDFGLPGFDASELDLGKGLLGDSGDVVMTDDSVDVPPRPILQAPMTYPARAKASGVTGYVVLSVLIGPTGQVEKVKVLEAQPSGVFDDVAVAGVQGWKFEPASYKGENVRVWAKQRVRFDLS</sequence>
<gene>
    <name evidence="13" type="ORF">IFO71_14915</name>
</gene>
<dbReference type="GO" id="GO:0055085">
    <property type="term" value="P:transmembrane transport"/>
    <property type="evidence" value="ECO:0007669"/>
    <property type="project" value="InterPro"/>
</dbReference>
<dbReference type="GO" id="GO:0098797">
    <property type="term" value="C:plasma membrane protein complex"/>
    <property type="evidence" value="ECO:0007669"/>
    <property type="project" value="TreeGrafter"/>
</dbReference>
<evidence type="ECO:0000256" key="5">
    <source>
        <dbReference type="ARBA" id="ARBA00022519"/>
    </source>
</evidence>
<dbReference type="GO" id="GO:0031992">
    <property type="term" value="F:energy transducer activity"/>
    <property type="evidence" value="ECO:0007669"/>
    <property type="project" value="InterPro"/>
</dbReference>
<evidence type="ECO:0000256" key="3">
    <source>
        <dbReference type="ARBA" id="ARBA00022448"/>
    </source>
</evidence>
<keyword evidence="6 10" id="KW-0812">Transmembrane</keyword>
<dbReference type="Pfam" id="PF03544">
    <property type="entry name" value="TonB_C"/>
    <property type="match status" value="1"/>
</dbReference>
<dbReference type="GO" id="GO:0015031">
    <property type="term" value="P:protein transport"/>
    <property type="evidence" value="ECO:0007669"/>
    <property type="project" value="UniProtKB-UniRule"/>
</dbReference>
<keyword evidence="14" id="KW-1185">Reference proteome</keyword>
<dbReference type="Proteomes" id="UP000613768">
    <property type="component" value="Unassembled WGS sequence"/>
</dbReference>
<dbReference type="InterPro" id="IPR051045">
    <property type="entry name" value="TonB-dependent_transducer"/>
</dbReference>
<keyword evidence="4 10" id="KW-1003">Cell membrane</keyword>